<dbReference type="Proteomes" id="UP000327468">
    <property type="component" value="Unassembled WGS sequence"/>
</dbReference>
<dbReference type="Pfam" id="PF04099">
    <property type="entry name" value="Sybindin"/>
    <property type="match status" value="1"/>
</dbReference>
<evidence type="ECO:0000256" key="11">
    <source>
        <dbReference type="ARBA" id="ARBA00038167"/>
    </source>
</evidence>
<keyword evidence="5" id="KW-0433">Leucine-rich repeat</keyword>
<gene>
    <name evidence="18" type="ORF">PHYPO_G00250510</name>
</gene>
<evidence type="ECO:0000256" key="7">
    <source>
        <dbReference type="ARBA" id="ARBA00022737"/>
    </source>
</evidence>
<dbReference type="InterPro" id="IPR011012">
    <property type="entry name" value="Longin-like_dom_sf"/>
</dbReference>
<evidence type="ECO:0000256" key="14">
    <source>
        <dbReference type="SAM" id="MobiDB-lite"/>
    </source>
</evidence>
<evidence type="ECO:0000259" key="17">
    <source>
        <dbReference type="SMART" id="SM00082"/>
    </source>
</evidence>
<feature type="transmembrane region" description="Helical" evidence="15">
    <location>
        <begin position="373"/>
        <end position="404"/>
    </location>
</feature>
<keyword evidence="10" id="KW-0333">Golgi apparatus</keyword>
<evidence type="ECO:0000256" key="2">
    <source>
        <dbReference type="ARBA" id="ARBA00004240"/>
    </source>
</evidence>
<evidence type="ECO:0000256" key="13">
    <source>
        <dbReference type="ARBA" id="ARBA00068377"/>
    </source>
</evidence>
<evidence type="ECO:0000313" key="19">
    <source>
        <dbReference type="Proteomes" id="UP000327468"/>
    </source>
</evidence>
<comment type="caution">
    <text evidence="18">The sequence shown here is derived from an EMBL/GenBank/DDBJ whole genome shotgun (WGS) entry which is preliminary data.</text>
</comment>
<feature type="compositionally biased region" description="Low complexity" evidence="14">
    <location>
        <begin position="300"/>
        <end position="313"/>
    </location>
</feature>
<dbReference type="CDD" id="cd14855">
    <property type="entry name" value="TRAPPC1_MUM2"/>
    <property type="match status" value="1"/>
</dbReference>
<dbReference type="InterPro" id="IPR007233">
    <property type="entry name" value="TRAPPC"/>
</dbReference>
<dbReference type="Pfam" id="PF13855">
    <property type="entry name" value="LRR_8"/>
    <property type="match status" value="1"/>
</dbReference>
<accession>A0A5N5JBA2</accession>
<comment type="subcellular location">
    <subcellularLocation>
        <location evidence="2">Endoplasmic reticulum</location>
    </subcellularLocation>
    <subcellularLocation>
        <location evidence="3">Golgi apparatus</location>
    </subcellularLocation>
</comment>
<keyword evidence="15" id="KW-0472">Membrane</keyword>
<keyword evidence="4" id="KW-0813">Transport</keyword>
<sequence>MFLFLFLFLLVSQHSMVTTSSGCYSGKNKDHRPLVSCESQGLSALPDGIDPGTEVLVLSHNEFVSLSWAAYSNFTGLHELNLTQNLISTIDQSGPVLKNLSVLWLSNNKLTSLGGATFKSAPSLKEVYLDGNTIRSLDNATFSDLPHLEIIDLSRNKLHILPPHLLEHISSNSLKTFDLEENNIQHLPDQFFASKDEIPYVYLSKNAWVCTCQVSYLQRFLEDQSFNIYIHTGLSSLENDPESVVCSAPPTLEGRAIVDLKEEEYCSSFDYSQHSAGHTTQITSATTTALTTKTIQPTVIPTTTPTTVQPTTTNSAGSSTTPIPTRLTINNPTTITPPTTEPTTPISTILTTTTPRRVLSVHGGGQRSVPWCWWLFITVLLLCIFSAIFSCMLFLWLIITYITLYQPIKRQVHSGAGVTLRAYQVTADQSLTVDRPEEQRVLFLPPEMIRETQPVFRSVLFISKGDEDGEADEKREGTRDEDEEKTIQTDALTKIDLLPAVTLHREQVTESKDRKEVFRKTLYRVISREEEIEGWKEVEENCWGMMERDKGRREGGVERGKTRRTEAFSNQRKAENTMTVYNLYIFDRNGTCLHYSEWNRKKQAGISKEEEFKLMYGMLFSIRSFVSKMSPLDMKDGFVSFQTSRYKLHYYETPTGIKVVMNTDLGVPNCRDVLHQIYSTVYVECIVKNPLCELGGTLQSELFSSRLDSFIRALPFFSVRAA</sequence>
<dbReference type="InterPro" id="IPR003591">
    <property type="entry name" value="Leu-rich_rpt_typical-subtyp"/>
</dbReference>
<dbReference type="SMART" id="SM01399">
    <property type="entry name" value="Sybindin"/>
    <property type="match status" value="1"/>
</dbReference>
<dbReference type="SMART" id="SM00082">
    <property type="entry name" value="LRRCT"/>
    <property type="match status" value="1"/>
</dbReference>
<reference evidence="18 19" key="1">
    <citation type="submission" date="2019-06" db="EMBL/GenBank/DDBJ databases">
        <title>A chromosome-scale genome assembly of the striped catfish, Pangasianodon hypophthalmus.</title>
        <authorList>
            <person name="Wen M."/>
            <person name="Zahm M."/>
            <person name="Roques C."/>
            <person name="Cabau C."/>
            <person name="Klopp C."/>
            <person name="Donnadieu C."/>
            <person name="Jouanno E."/>
            <person name="Avarre J.-C."/>
            <person name="Campet M."/>
            <person name="Ha T.T.T."/>
            <person name="Dugue R."/>
            <person name="Lampietro C."/>
            <person name="Louis A."/>
            <person name="Herpin A."/>
            <person name="Echchiki A."/>
            <person name="Berthelot C."/>
            <person name="Parey E."/>
            <person name="Roest-Crollius H."/>
            <person name="Braasch I."/>
            <person name="Postlethwait J."/>
            <person name="Bobe J."/>
            <person name="Montfort J."/>
            <person name="Bouchez O."/>
            <person name="Begum T."/>
            <person name="Schartl M."/>
            <person name="Guiguen Y."/>
        </authorList>
    </citation>
    <scope>NUCLEOTIDE SEQUENCE [LARGE SCALE GENOMIC DNA]</scope>
    <source>
        <strain evidence="18 19">Indonesia</strain>
        <tissue evidence="18">Blood</tissue>
    </source>
</reference>
<protein>
    <recommendedName>
        <fullName evidence="13">Trafficking protein particle complex subunit 1</fullName>
    </recommendedName>
</protein>
<dbReference type="PANTHER" id="PTHR24366">
    <property type="entry name" value="IG(IMMUNOGLOBULIN) AND LRR(LEUCINE RICH REPEAT) DOMAINS"/>
    <property type="match status" value="1"/>
</dbReference>
<dbReference type="InterPro" id="IPR000483">
    <property type="entry name" value="Cys-rich_flank_reg_C"/>
</dbReference>
<dbReference type="GO" id="GO:0005783">
    <property type="term" value="C:endoplasmic reticulum"/>
    <property type="evidence" value="ECO:0007669"/>
    <property type="project" value="UniProtKB-SubCell"/>
</dbReference>
<proteinExistence type="inferred from homology"/>
<comment type="subunit">
    <text evidence="12">Part of the multisubunit transport protein particle (TRAPP) complex. The heterodimer TRAPPC6B-TRAPPC3 interacts with TRAPPC1 likely providing a core for TRAPP complex formation.</text>
</comment>
<dbReference type="PANTHER" id="PTHR24366:SF158">
    <property type="entry name" value="PLATELET GLYCOPROTEIN IB ALPHA CHAIN-LIKE-RELATED"/>
    <property type="match status" value="1"/>
</dbReference>
<dbReference type="GO" id="GO:0016192">
    <property type="term" value="P:vesicle-mediated transport"/>
    <property type="evidence" value="ECO:0007669"/>
    <property type="project" value="UniProtKB-KW"/>
</dbReference>
<organism evidence="18 19">
    <name type="scientific">Pangasianodon hypophthalmus</name>
    <name type="common">Striped catfish</name>
    <name type="synonym">Helicophagus hypophthalmus</name>
    <dbReference type="NCBI Taxonomy" id="310915"/>
    <lineage>
        <taxon>Eukaryota</taxon>
        <taxon>Metazoa</taxon>
        <taxon>Chordata</taxon>
        <taxon>Craniata</taxon>
        <taxon>Vertebrata</taxon>
        <taxon>Euteleostomi</taxon>
        <taxon>Actinopterygii</taxon>
        <taxon>Neopterygii</taxon>
        <taxon>Teleostei</taxon>
        <taxon>Ostariophysi</taxon>
        <taxon>Siluriformes</taxon>
        <taxon>Pangasiidae</taxon>
        <taxon>Pangasianodon</taxon>
    </lineage>
</organism>
<keyword evidence="6 16" id="KW-0732">Signal</keyword>
<keyword evidence="15" id="KW-1133">Transmembrane helix</keyword>
<dbReference type="GO" id="GO:0030008">
    <property type="term" value="C:TRAPP complex"/>
    <property type="evidence" value="ECO:0007669"/>
    <property type="project" value="InterPro"/>
</dbReference>
<evidence type="ECO:0000256" key="9">
    <source>
        <dbReference type="ARBA" id="ARBA00022892"/>
    </source>
</evidence>
<evidence type="ECO:0000256" key="3">
    <source>
        <dbReference type="ARBA" id="ARBA00004555"/>
    </source>
</evidence>
<keyword evidence="9" id="KW-0931">ER-Golgi transport</keyword>
<evidence type="ECO:0000256" key="10">
    <source>
        <dbReference type="ARBA" id="ARBA00023034"/>
    </source>
</evidence>
<comment type="function">
    <text evidence="1">May play a role in vesicular transport from endoplasmic reticulum to Golgi.</text>
</comment>
<keyword evidence="19" id="KW-1185">Reference proteome</keyword>
<evidence type="ECO:0000256" key="6">
    <source>
        <dbReference type="ARBA" id="ARBA00022729"/>
    </source>
</evidence>
<evidence type="ECO:0000256" key="4">
    <source>
        <dbReference type="ARBA" id="ARBA00022448"/>
    </source>
</evidence>
<dbReference type="SUPFAM" id="SSF52058">
    <property type="entry name" value="L domain-like"/>
    <property type="match status" value="1"/>
</dbReference>
<dbReference type="Gene3D" id="3.80.10.10">
    <property type="entry name" value="Ribonuclease Inhibitor"/>
    <property type="match status" value="2"/>
</dbReference>
<evidence type="ECO:0000256" key="12">
    <source>
        <dbReference type="ARBA" id="ARBA00062874"/>
    </source>
</evidence>
<dbReference type="InterPro" id="IPR032675">
    <property type="entry name" value="LRR_dom_sf"/>
</dbReference>
<dbReference type="FunFam" id="3.30.450.70:FF:000004">
    <property type="entry name" value="Trafficking protein particle complex 1"/>
    <property type="match status" value="1"/>
</dbReference>
<evidence type="ECO:0000256" key="1">
    <source>
        <dbReference type="ARBA" id="ARBA00002910"/>
    </source>
</evidence>
<feature type="region of interest" description="Disordered" evidence="14">
    <location>
        <begin position="300"/>
        <end position="346"/>
    </location>
</feature>
<feature type="chain" id="PRO_5024459376" description="Trafficking protein particle complex subunit 1" evidence="16">
    <location>
        <begin position="20"/>
        <end position="722"/>
    </location>
</feature>
<dbReference type="SMART" id="SM00369">
    <property type="entry name" value="LRR_TYP"/>
    <property type="match status" value="5"/>
</dbReference>
<keyword evidence="8" id="KW-0256">Endoplasmic reticulum</keyword>
<name>A0A5N5JBA2_PANHP</name>
<comment type="similarity">
    <text evidence="11">Belongs to the TRAPP small subunits family. BET5 subfamily.</text>
</comment>
<evidence type="ECO:0000256" key="8">
    <source>
        <dbReference type="ARBA" id="ARBA00022824"/>
    </source>
</evidence>
<evidence type="ECO:0000256" key="5">
    <source>
        <dbReference type="ARBA" id="ARBA00022614"/>
    </source>
</evidence>
<dbReference type="Gene3D" id="3.30.450.70">
    <property type="match status" value="1"/>
</dbReference>
<feature type="domain" description="LRRCT" evidence="17">
    <location>
        <begin position="206"/>
        <end position="267"/>
    </location>
</feature>
<evidence type="ECO:0000256" key="15">
    <source>
        <dbReference type="SAM" id="Phobius"/>
    </source>
</evidence>
<evidence type="ECO:0000256" key="16">
    <source>
        <dbReference type="SAM" id="SignalP"/>
    </source>
</evidence>
<dbReference type="EMBL" id="VFJC01000038">
    <property type="protein sequence ID" value="KAB5515154.1"/>
    <property type="molecule type" value="Genomic_DNA"/>
</dbReference>
<dbReference type="AlphaFoldDB" id="A0A5N5JBA2"/>
<evidence type="ECO:0000313" key="18">
    <source>
        <dbReference type="EMBL" id="KAB5515154.1"/>
    </source>
</evidence>
<dbReference type="GO" id="GO:0005794">
    <property type="term" value="C:Golgi apparatus"/>
    <property type="evidence" value="ECO:0007669"/>
    <property type="project" value="UniProtKB-SubCell"/>
</dbReference>
<keyword evidence="15" id="KW-0812">Transmembrane</keyword>
<feature type="compositionally biased region" description="Low complexity" evidence="14">
    <location>
        <begin position="320"/>
        <end position="346"/>
    </location>
</feature>
<dbReference type="PROSITE" id="PS51450">
    <property type="entry name" value="LRR"/>
    <property type="match status" value="1"/>
</dbReference>
<feature type="signal peptide" evidence="16">
    <location>
        <begin position="1"/>
        <end position="19"/>
    </location>
</feature>
<dbReference type="SUPFAM" id="SSF64356">
    <property type="entry name" value="SNARE-like"/>
    <property type="match status" value="1"/>
</dbReference>
<dbReference type="InterPro" id="IPR001611">
    <property type="entry name" value="Leu-rich_rpt"/>
</dbReference>
<keyword evidence="7" id="KW-0677">Repeat</keyword>